<protein>
    <submittedName>
        <fullName evidence="1">Uncharacterized protein</fullName>
    </submittedName>
</protein>
<keyword evidence="2" id="KW-1185">Reference proteome</keyword>
<proteinExistence type="predicted"/>
<name>A0A8J6TYK8_9HYPH</name>
<dbReference type="RefSeq" id="WP_188164292.1">
    <property type="nucleotide sequence ID" value="NZ_JACVVX010000002.1"/>
</dbReference>
<organism evidence="1 2">
    <name type="scientific">Oryzicola mucosus</name>
    <dbReference type="NCBI Taxonomy" id="2767425"/>
    <lineage>
        <taxon>Bacteria</taxon>
        <taxon>Pseudomonadati</taxon>
        <taxon>Pseudomonadota</taxon>
        <taxon>Alphaproteobacteria</taxon>
        <taxon>Hyphomicrobiales</taxon>
        <taxon>Phyllobacteriaceae</taxon>
        <taxon>Oryzicola</taxon>
    </lineage>
</organism>
<dbReference type="Proteomes" id="UP000643405">
    <property type="component" value="Unassembled WGS sequence"/>
</dbReference>
<reference evidence="1" key="1">
    <citation type="submission" date="2020-09" db="EMBL/GenBank/DDBJ databases">
        <title>Genome seq and assembly of Tianweitania sp.</title>
        <authorList>
            <person name="Chhetri G."/>
        </authorList>
    </citation>
    <scope>NUCLEOTIDE SEQUENCE</scope>
    <source>
        <strain evidence="1">Rool2</strain>
    </source>
</reference>
<sequence>MAFEDIKAELALLMQEMVNQPEDIRELEEQVRAKLIELRAQGLPLPADLVELERRLDADLDAEVEDDAPAAEI</sequence>
<evidence type="ECO:0000313" key="1">
    <source>
        <dbReference type="EMBL" id="MBD0414879.1"/>
    </source>
</evidence>
<dbReference type="AlphaFoldDB" id="A0A8J6TYK8"/>
<evidence type="ECO:0000313" key="2">
    <source>
        <dbReference type="Proteomes" id="UP000643405"/>
    </source>
</evidence>
<accession>A0A8J6TYK8</accession>
<gene>
    <name evidence="1" type="ORF">ICI42_09455</name>
</gene>
<comment type="caution">
    <text evidence="1">The sequence shown here is derived from an EMBL/GenBank/DDBJ whole genome shotgun (WGS) entry which is preliminary data.</text>
</comment>
<dbReference type="EMBL" id="JACVVX010000002">
    <property type="protein sequence ID" value="MBD0414879.1"/>
    <property type="molecule type" value="Genomic_DNA"/>
</dbReference>